<evidence type="ECO:0000256" key="7">
    <source>
        <dbReference type="ARBA" id="ARBA00023163"/>
    </source>
</evidence>
<keyword evidence="7" id="KW-0804">Transcription</keyword>
<evidence type="ECO:0000256" key="1">
    <source>
        <dbReference type="ARBA" id="ARBA00004496"/>
    </source>
</evidence>
<dbReference type="AlphaFoldDB" id="A0A4R4EJN9"/>
<name>A0A4R4EJN9_9BACL</name>
<dbReference type="GO" id="GO:0005737">
    <property type="term" value="C:cytoplasm"/>
    <property type="evidence" value="ECO:0007669"/>
    <property type="project" value="UniProtKB-SubCell"/>
</dbReference>
<dbReference type="Pfam" id="PF17853">
    <property type="entry name" value="GGDEF_2"/>
    <property type="match status" value="1"/>
</dbReference>
<comment type="caution">
    <text evidence="11">The sequence shown here is derived from an EMBL/GenBank/DDBJ whole genome shotgun (WGS) entry which is preliminary data.</text>
</comment>
<dbReference type="Pfam" id="PF12833">
    <property type="entry name" value="HTH_18"/>
    <property type="match status" value="1"/>
</dbReference>
<gene>
    <name evidence="11" type="ORF">E0485_03475</name>
</gene>
<evidence type="ECO:0000256" key="3">
    <source>
        <dbReference type="ARBA" id="ARBA00022553"/>
    </source>
</evidence>
<dbReference type="PROSITE" id="PS50110">
    <property type="entry name" value="RESPONSE_REGULATORY"/>
    <property type="match status" value="1"/>
</dbReference>
<dbReference type="InterPro" id="IPR041522">
    <property type="entry name" value="CdaR_GGDEF"/>
</dbReference>
<evidence type="ECO:0000256" key="2">
    <source>
        <dbReference type="ARBA" id="ARBA00022490"/>
    </source>
</evidence>
<dbReference type="Gene3D" id="1.10.10.60">
    <property type="entry name" value="Homeodomain-like"/>
    <property type="match status" value="2"/>
</dbReference>
<dbReference type="SUPFAM" id="SSF46689">
    <property type="entry name" value="Homeodomain-like"/>
    <property type="match status" value="2"/>
</dbReference>
<keyword evidence="6" id="KW-0238">DNA-binding</keyword>
<evidence type="ECO:0000259" key="9">
    <source>
        <dbReference type="PROSITE" id="PS01124"/>
    </source>
</evidence>
<evidence type="ECO:0000256" key="4">
    <source>
        <dbReference type="ARBA" id="ARBA00023012"/>
    </source>
</evidence>
<keyword evidence="2" id="KW-0963">Cytoplasm</keyword>
<keyword evidence="4" id="KW-0902">Two-component regulatory system</keyword>
<dbReference type="GO" id="GO:0003700">
    <property type="term" value="F:DNA-binding transcription factor activity"/>
    <property type="evidence" value="ECO:0007669"/>
    <property type="project" value="InterPro"/>
</dbReference>
<keyword evidence="12" id="KW-1185">Reference proteome</keyword>
<accession>A0A4R4EJN9</accession>
<comment type="subcellular location">
    <subcellularLocation>
        <location evidence="1">Cytoplasm</location>
    </subcellularLocation>
</comment>
<dbReference type="SUPFAM" id="SSF52172">
    <property type="entry name" value="CheY-like"/>
    <property type="match status" value="1"/>
</dbReference>
<dbReference type="CDD" id="cd17536">
    <property type="entry name" value="REC_YesN-like"/>
    <property type="match status" value="1"/>
</dbReference>
<dbReference type="Gene3D" id="3.40.50.2300">
    <property type="match status" value="1"/>
</dbReference>
<dbReference type="Proteomes" id="UP000295418">
    <property type="component" value="Unassembled WGS sequence"/>
</dbReference>
<dbReference type="PRINTS" id="PR00032">
    <property type="entry name" value="HTHARAC"/>
</dbReference>
<dbReference type="InterPro" id="IPR020449">
    <property type="entry name" value="Tscrpt_reg_AraC-type_HTH"/>
</dbReference>
<reference evidence="11 12" key="1">
    <citation type="submission" date="2019-03" db="EMBL/GenBank/DDBJ databases">
        <authorList>
            <person name="Kim M.K.M."/>
        </authorList>
    </citation>
    <scope>NUCLEOTIDE SEQUENCE [LARGE SCALE GENOMIC DNA]</scope>
    <source>
        <strain evidence="11 12">18JY21-1</strain>
    </source>
</reference>
<evidence type="ECO:0000256" key="5">
    <source>
        <dbReference type="ARBA" id="ARBA00023015"/>
    </source>
</evidence>
<dbReference type="SMART" id="SM00342">
    <property type="entry name" value="HTH_ARAC"/>
    <property type="match status" value="1"/>
</dbReference>
<feature type="domain" description="HTH araC/xylS-type" evidence="9">
    <location>
        <begin position="432"/>
        <end position="530"/>
    </location>
</feature>
<feature type="domain" description="Response regulatory" evidence="10">
    <location>
        <begin position="6"/>
        <end position="123"/>
    </location>
</feature>
<dbReference type="GO" id="GO:0000160">
    <property type="term" value="P:phosphorelay signal transduction system"/>
    <property type="evidence" value="ECO:0007669"/>
    <property type="project" value="UniProtKB-KW"/>
</dbReference>
<proteinExistence type="predicted"/>
<keyword evidence="5" id="KW-0805">Transcription regulation</keyword>
<dbReference type="OrthoDB" id="9788446at2"/>
<dbReference type="InterPro" id="IPR001789">
    <property type="entry name" value="Sig_transdc_resp-reg_receiver"/>
</dbReference>
<evidence type="ECO:0000313" key="11">
    <source>
        <dbReference type="EMBL" id="TCZ79937.1"/>
    </source>
</evidence>
<dbReference type="PANTHER" id="PTHR42713">
    <property type="entry name" value="HISTIDINE KINASE-RELATED"/>
    <property type="match status" value="1"/>
</dbReference>
<evidence type="ECO:0000256" key="8">
    <source>
        <dbReference type="PROSITE-ProRule" id="PRU00169"/>
    </source>
</evidence>
<dbReference type="InterPro" id="IPR009057">
    <property type="entry name" value="Homeodomain-like_sf"/>
</dbReference>
<evidence type="ECO:0000256" key="6">
    <source>
        <dbReference type="ARBA" id="ARBA00023125"/>
    </source>
</evidence>
<evidence type="ECO:0000259" key="10">
    <source>
        <dbReference type="PROSITE" id="PS50110"/>
    </source>
</evidence>
<dbReference type="EMBL" id="SKFG01000002">
    <property type="protein sequence ID" value="TCZ79937.1"/>
    <property type="molecule type" value="Genomic_DNA"/>
</dbReference>
<dbReference type="Pfam" id="PF00072">
    <property type="entry name" value="Response_reg"/>
    <property type="match status" value="1"/>
</dbReference>
<evidence type="ECO:0000313" key="12">
    <source>
        <dbReference type="Proteomes" id="UP000295418"/>
    </source>
</evidence>
<dbReference type="InterPro" id="IPR051552">
    <property type="entry name" value="HptR"/>
</dbReference>
<dbReference type="GO" id="GO:0043565">
    <property type="term" value="F:sequence-specific DNA binding"/>
    <property type="evidence" value="ECO:0007669"/>
    <property type="project" value="InterPro"/>
</dbReference>
<dbReference type="SMART" id="SM00448">
    <property type="entry name" value="REC"/>
    <property type="match status" value="1"/>
</dbReference>
<dbReference type="RefSeq" id="WP_132416582.1">
    <property type="nucleotide sequence ID" value="NZ_SKFG01000002.1"/>
</dbReference>
<dbReference type="PANTHER" id="PTHR42713:SF3">
    <property type="entry name" value="TRANSCRIPTIONAL REGULATORY PROTEIN HPTR"/>
    <property type="match status" value="1"/>
</dbReference>
<feature type="modified residue" description="4-aspartylphosphate" evidence="8">
    <location>
        <position position="58"/>
    </location>
</feature>
<dbReference type="InterPro" id="IPR011006">
    <property type="entry name" value="CheY-like_superfamily"/>
</dbReference>
<organism evidence="11 12">
    <name type="scientific">Paenibacillus albiflavus</name>
    <dbReference type="NCBI Taxonomy" id="2545760"/>
    <lineage>
        <taxon>Bacteria</taxon>
        <taxon>Bacillati</taxon>
        <taxon>Bacillota</taxon>
        <taxon>Bacilli</taxon>
        <taxon>Bacillales</taxon>
        <taxon>Paenibacillaceae</taxon>
        <taxon>Paenibacillus</taxon>
    </lineage>
</organism>
<dbReference type="PROSITE" id="PS01124">
    <property type="entry name" value="HTH_ARAC_FAMILY_2"/>
    <property type="match status" value="1"/>
</dbReference>
<sequence length="535" mass="62309">MNNPYRVLLVDDEPIILRSLKVVIPWEELGMSIVGEARNGEEALALVNELHPHLILCDIRMPIMDGITLMKEVMIDNSSIIFIILSGYGEFEYAREAIRQGAFDYLLKPIDHEELESVIKEALKRLDSEQSEHSEHEYLRKSVQALSSLVREQMLAEILFDANPSYDRLYWLKEWELEYPYHMVVVSLDDYDHLCRIWNTEEKKLWLFAIRNILLEFGDEQQCLTQFPFHSGEWIMIFQKVDIHSLITIGQTLIELIRRHTKLSCSVGISNRYNGLDQLNESYQDAQFALARRFIQGQEKVHTIIKQDKQQLAAQLCMAYLHEMEKILLKSLQTLDITQFDLHMNQLEEQLAMQECTKEETIELLYRLSVLLHRQMENMGVCSIAVMDDLLQSLMMSETLGEMLQVVRSKFLEWMKLANSKNVETDGGTLITKATDYICSRYHYDLGIDEVSEFIGISCSHFCVLFKQETGITFLEYVTKIRIEKACAILRNSDVKVYQVAPLVGYQDPRYFTQVFKKMMQMTPTEYRTAQVNGV</sequence>
<protein>
    <submittedName>
        <fullName evidence="11">Response regulator</fullName>
    </submittedName>
</protein>
<dbReference type="InterPro" id="IPR018060">
    <property type="entry name" value="HTH_AraC"/>
</dbReference>
<keyword evidence="3 8" id="KW-0597">Phosphoprotein</keyword>